<sequence length="129" mass="14570">MPVPPVGPGLTACQRTHSPYGKPDWLFNIDQRRRALVFADAYSLQRRKDDSLLWGKAFGSRTHMREGVILEVMYKHHSLACWAPISVLGSLRSDGGQFDDSQRADLEHVSRAVLRARRENPFVGAVGRR</sequence>
<evidence type="ECO:0000313" key="2">
    <source>
        <dbReference type="Proteomes" id="UP000054516"/>
    </source>
</evidence>
<keyword evidence="2" id="KW-1185">Reference proteome</keyword>
<protein>
    <submittedName>
        <fullName evidence="1">Uncharacterized protein</fullName>
    </submittedName>
</protein>
<name>A0A1S8AAQ9_ROSNE</name>
<proteinExistence type="predicted"/>
<organism evidence="1">
    <name type="scientific">Rosellinia necatrix</name>
    <name type="common">White root-rot fungus</name>
    <dbReference type="NCBI Taxonomy" id="77044"/>
    <lineage>
        <taxon>Eukaryota</taxon>
        <taxon>Fungi</taxon>
        <taxon>Dikarya</taxon>
        <taxon>Ascomycota</taxon>
        <taxon>Pezizomycotina</taxon>
        <taxon>Sordariomycetes</taxon>
        <taxon>Xylariomycetidae</taxon>
        <taxon>Xylariales</taxon>
        <taxon>Xylariaceae</taxon>
        <taxon>Rosellinia</taxon>
    </lineage>
</organism>
<dbReference type="AlphaFoldDB" id="A0A1S8AAQ9"/>
<evidence type="ECO:0000313" key="1">
    <source>
        <dbReference type="EMBL" id="GAW27015.1"/>
    </source>
</evidence>
<reference evidence="1" key="1">
    <citation type="submission" date="2016-03" db="EMBL/GenBank/DDBJ databases">
        <title>Draft genome sequence of Rosellinia necatrix.</title>
        <authorList>
            <person name="Kanematsu S."/>
        </authorList>
    </citation>
    <scope>NUCLEOTIDE SEQUENCE [LARGE SCALE GENOMIC DNA]</scope>
    <source>
        <strain evidence="1">W97</strain>
    </source>
</reference>
<dbReference type="Proteomes" id="UP000054516">
    <property type="component" value="Unassembled WGS sequence"/>
</dbReference>
<accession>A0A1S8AAQ9</accession>
<dbReference type="EMBL" id="DF977508">
    <property type="protein sequence ID" value="GAW27015.1"/>
    <property type="molecule type" value="Genomic_DNA"/>
</dbReference>
<gene>
    <name evidence="1" type="ORF">SAMD00023353_6300070</name>
</gene>